<keyword evidence="2" id="KW-0808">Transferase</keyword>
<organism evidence="2 3">
    <name type="scientific">Granulosicoccus antarcticus IMCC3135</name>
    <dbReference type="NCBI Taxonomy" id="1192854"/>
    <lineage>
        <taxon>Bacteria</taxon>
        <taxon>Pseudomonadati</taxon>
        <taxon>Pseudomonadota</taxon>
        <taxon>Gammaproteobacteria</taxon>
        <taxon>Chromatiales</taxon>
        <taxon>Granulosicoccaceae</taxon>
        <taxon>Granulosicoccus</taxon>
    </lineage>
</organism>
<name>A0A2Z2NMP1_9GAMM</name>
<dbReference type="Proteomes" id="UP000250079">
    <property type="component" value="Chromosome"/>
</dbReference>
<dbReference type="Gene3D" id="3.90.550.10">
    <property type="entry name" value="Spore Coat Polysaccharide Biosynthesis Protein SpsA, Chain A"/>
    <property type="match status" value="1"/>
</dbReference>
<dbReference type="AlphaFoldDB" id="A0A2Z2NMP1"/>
<evidence type="ECO:0000259" key="1">
    <source>
        <dbReference type="Pfam" id="PF00535"/>
    </source>
</evidence>
<protein>
    <submittedName>
        <fullName evidence="2">Glycosyltransferase EpsE</fullName>
        <ecNumber evidence="2">2.4.-.-</ecNumber>
    </submittedName>
</protein>
<dbReference type="InterPro" id="IPR029044">
    <property type="entry name" value="Nucleotide-diphossugar_trans"/>
</dbReference>
<dbReference type="PANTHER" id="PTHR22916">
    <property type="entry name" value="GLYCOSYLTRANSFERASE"/>
    <property type="match status" value="1"/>
</dbReference>
<gene>
    <name evidence="2" type="primary">epsE_1</name>
    <name evidence="2" type="ORF">IMCC3135_04425</name>
</gene>
<dbReference type="GO" id="GO:0016758">
    <property type="term" value="F:hexosyltransferase activity"/>
    <property type="evidence" value="ECO:0007669"/>
    <property type="project" value="UniProtKB-ARBA"/>
</dbReference>
<accession>A0A2Z2NMP1</accession>
<reference evidence="2 3" key="1">
    <citation type="submission" date="2016-12" db="EMBL/GenBank/DDBJ databases">
        <authorList>
            <person name="Song W.-J."/>
            <person name="Kurnit D.M."/>
        </authorList>
    </citation>
    <scope>NUCLEOTIDE SEQUENCE [LARGE SCALE GENOMIC DNA]</scope>
    <source>
        <strain evidence="2 3">IMCC3135</strain>
    </source>
</reference>
<evidence type="ECO:0000313" key="3">
    <source>
        <dbReference type="Proteomes" id="UP000250079"/>
    </source>
</evidence>
<feature type="domain" description="Glycosyltransferase 2-like" evidence="1">
    <location>
        <begin position="15"/>
        <end position="145"/>
    </location>
</feature>
<dbReference type="OrthoDB" id="9801954at2"/>
<dbReference type="Pfam" id="PF00535">
    <property type="entry name" value="Glycos_transf_2"/>
    <property type="match status" value="1"/>
</dbReference>
<evidence type="ECO:0000313" key="2">
    <source>
        <dbReference type="EMBL" id="ASJ70998.1"/>
    </source>
</evidence>
<keyword evidence="2" id="KW-0328">Glycosyltransferase</keyword>
<dbReference type="EC" id="2.4.-.-" evidence="2"/>
<keyword evidence="3" id="KW-1185">Reference proteome</keyword>
<dbReference type="EMBL" id="CP018632">
    <property type="protein sequence ID" value="ASJ70998.1"/>
    <property type="molecule type" value="Genomic_DNA"/>
</dbReference>
<dbReference type="SUPFAM" id="SSF53448">
    <property type="entry name" value="Nucleotide-diphospho-sugar transferases"/>
    <property type="match status" value="1"/>
</dbReference>
<proteinExistence type="predicted"/>
<dbReference type="RefSeq" id="WP_088916484.1">
    <property type="nucleotide sequence ID" value="NZ_CP018632.1"/>
</dbReference>
<dbReference type="InterPro" id="IPR001173">
    <property type="entry name" value="Glyco_trans_2-like"/>
</dbReference>
<dbReference type="KEGG" id="gai:IMCC3135_04425"/>
<dbReference type="PANTHER" id="PTHR22916:SF3">
    <property type="entry name" value="UDP-GLCNAC:BETAGAL BETA-1,3-N-ACETYLGLUCOSAMINYLTRANSFERASE-LIKE PROTEIN 1"/>
    <property type="match status" value="1"/>
</dbReference>
<sequence>MKQSTVTMNQPIAAVISTMYGRDDLHYFRQSLDSMLGQSYPQEKLRLYLYVDGPVPELHERFLEQNAMHFYRIVRGEENRGLSYGLNQLIDCLEDESIVLRMDMDDLAHSSRVERQVAMLEANPRISLIGCNSWEIDESGGVVSQRDYPASPAAIREGIARGNPMLHPSYCMRRTLLTTHGMRYRELYLNEDLGFLFDVLERGLELANLQERLMYWRVTDKFFERRHFRRHFIEYRAYVQGIQAVHGLSTKQIYPLIRLVFRLLPNGFARHIYRSSLRNNFLRG</sequence>